<accession>A0A507D8Q7</accession>
<dbReference type="Proteomes" id="UP000320475">
    <property type="component" value="Unassembled WGS sequence"/>
</dbReference>
<protein>
    <submittedName>
        <fullName evidence="2">Uncharacterized protein</fullName>
    </submittedName>
</protein>
<dbReference type="AlphaFoldDB" id="A0A507D8Q7"/>
<feature type="region of interest" description="Disordered" evidence="1">
    <location>
        <begin position="382"/>
        <end position="434"/>
    </location>
</feature>
<sequence length="434" mass="47903">MARYSSEYTFFRELLQNSNDANATEASIQFHTKNLVSLISDPTHPEISLNQLISRLRKRPPTLDNAVAVFKYLASQQHHFGFRDWAMICKSRFIPILLPNSDPPSWKYVQTSEVYFQQGGTKSEYADFFTFVDFGPAPNSFLAVAGVKNELTAAELCRQLVKAPHQFLSTLGTEKYLALLRKIAISFNALSSNVTTSAVGSRDAQESSKLKVALAKASDIYLIDGIRSFQKTVREMAGVGPKATKMATRAAFMKNPSKGRMLDEVFLLPPEMLAKSRYVLDDSPRRYVRTPSFKTNGLVLSLLWIDTTNKPPPADRKVEDAINLPNIFHNKTLRSTHKDAWAIALDPGATCITGAVAFDPNHPNPNGVTEIGWRLTSRKLSLQRNGSAPSPAGRLGPSSSNALSGHMTLRVRTTAPKSTRGSGGCRQSEKGRAR</sequence>
<name>A0A507D8Q7_9FUNG</name>
<dbReference type="VEuPathDB" id="FungiDB:SeMB42_g06739"/>
<dbReference type="InterPro" id="IPR022155">
    <property type="entry name" value="DUF3684"/>
</dbReference>
<organism evidence="2 3">
    <name type="scientific">Synchytrium endobioticum</name>
    <dbReference type="NCBI Taxonomy" id="286115"/>
    <lineage>
        <taxon>Eukaryota</taxon>
        <taxon>Fungi</taxon>
        <taxon>Fungi incertae sedis</taxon>
        <taxon>Chytridiomycota</taxon>
        <taxon>Chytridiomycota incertae sedis</taxon>
        <taxon>Chytridiomycetes</taxon>
        <taxon>Synchytriales</taxon>
        <taxon>Synchytriaceae</taxon>
        <taxon>Synchytrium</taxon>
    </lineage>
</organism>
<evidence type="ECO:0000313" key="3">
    <source>
        <dbReference type="Proteomes" id="UP000320475"/>
    </source>
</evidence>
<dbReference type="Pfam" id="PF12449">
    <property type="entry name" value="DUF3684"/>
    <property type="match status" value="1"/>
</dbReference>
<comment type="caution">
    <text evidence="2">The sequence shown here is derived from an EMBL/GenBank/DDBJ whole genome shotgun (WGS) entry which is preliminary data.</text>
</comment>
<reference evidence="2 3" key="1">
    <citation type="journal article" date="2019" name="Sci. Rep.">
        <title>Comparative genomics of chytrid fungi reveal insights into the obligate biotrophic and pathogenic lifestyle of Synchytrium endobioticum.</title>
        <authorList>
            <person name="van de Vossenberg B.T.L.H."/>
            <person name="Warris S."/>
            <person name="Nguyen H.D.T."/>
            <person name="van Gent-Pelzer M.P.E."/>
            <person name="Joly D.L."/>
            <person name="van de Geest H.C."/>
            <person name="Bonants P.J.M."/>
            <person name="Smith D.S."/>
            <person name="Levesque C.A."/>
            <person name="van der Lee T.A.J."/>
        </authorList>
    </citation>
    <scope>NUCLEOTIDE SEQUENCE [LARGE SCALE GENOMIC DNA]</scope>
    <source>
        <strain evidence="2 3">LEV6574</strain>
    </source>
</reference>
<dbReference type="EMBL" id="QEAM01000065">
    <property type="protein sequence ID" value="TPX47913.1"/>
    <property type="molecule type" value="Genomic_DNA"/>
</dbReference>
<dbReference type="PANTHER" id="PTHR47839">
    <property type="entry name" value="DOMAIN PROTEIN, PUTATIVE (AFU_ORTHOLOGUE AFUA_6G04830)-RELATED"/>
    <property type="match status" value="1"/>
</dbReference>
<dbReference type="PANTHER" id="PTHR47839:SF1">
    <property type="entry name" value="DOMAIN PROTEIN, PUTATIVE (AFU_ORTHOLOGUE AFUA_6G04830)-RELATED"/>
    <property type="match status" value="1"/>
</dbReference>
<evidence type="ECO:0000313" key="2">
    <source>
        <dbReference type="EMBL" id="TPX47913.1"/>
    </source>
</evidence>
<gene>
    <name evidence="2" type="ORF">SeLEV6574_g02381</name>
</gene>
<evidence type="ECO:0000256" key="1">
    <source>
        <dbReference type="SAM" id="MobiDB-lite"/>
    </source>
</evidence>
<proteinExistence type="predicted"/>
<dbReference type="OrthoDB" id="10031156at2759"/>